<comment type="caution">
    <text evidence="9">The sequence shown here is derived from an EMBL/GenBank/DDBJ whole genome shotgun (WGS) entry which is preliminary data.</text>
</comment>
<dbReference type="InterPro" id="IPR036388">
    <property type="entry name" value="WH-like_DNA-bd_sf"/>
</dbReference>
<evidence type="ECO:0000256" key="2">
    <source>
        <dbReference type="ARBA" id="ARBA00023012"/>
    </source>
</evidence>
<evidence type="ECO:0000256" key="5">
    <source>
        <dbReference type="ARBA" id="ARBA00023163"/>
    </source>
</evidence>
<proteinExistence type="predicted"/>
<dbReference type="Pfam" id="PF00196">
    <property type="entry name" value="GerE"/>
    <property type="match status" value="1"/>
</dbReference>
<feature type="domain" description="HTH luxR-type" evidence="7">
    <location>
        <begin position="152"/>
        <end position="217"/>
    </location>
</feature>
<sequence>MSSSKSEDYDMESSPLVYVVDDDISVRESVADLLATVGLEVRLFNSATEMIDVLMKNADQAAALPSCLILDIRMPGIGGLEAQERLAKLQVYIPIVFMTAHGDIAMTVKAMKSGAHNFLSKPFRDQDMLDAVRSAMVHDRARRESERGRRELRERYESLTAHERKLLSMVTGGMMNKQIAAKLNLSEITIKVHRGQLMRKMKANTLVELVKMETRLPKSDR</sequence>
<dbReference type="FunFam" id="3.40.50.2300:FF:000018">
    <property type="entry name" value="DNA-binding transcriptional regulator NtrC"/>
    <property type="match status" value="1"/>
</dbReference>
<dbReference type="SMART" id="SM00421">
    <property type="entry name" value="HTH_LUXR"/>
    <property type="match status" value="1"/>
</dbReference>
<evidence type="ECO:0000259" key="7">
    <source>
        <dbReference type="PROSITE" id="PS50043"/>
    </source>
</evidence>
<evidence type="ECO:0000256" key="6">
    <source>
        <dbReference type="PROSITE-ProRule" id="PRU00169"/>
    </source>
</evidence>
<dbReference type="GO" id="GO:0003677">
    <property type="term" value="F:DNA binding"/>
    <property type="evidence" value="ECO:0007669"/>
    <property type="project" value="UniProtKB-KW"/>
</dbReference>
<dbReference type="PANTHER" id="PTHR44688">
    <property type="entry name" value="DNA-BINDING TRANSCRIPTIONAL ACTIVATOR DEVR_DOSR"/>
    <property type="match status" value="1"/>
</dbReference>
<accession>A0A7X1TLA6</accession>
<dbReference type="GO" id="GO:0000160">
    <property type="term" value="P:phosphorelay signal transduction system"/>
    <property type="evidence" value="ECO:0007669"/>
    <property type="project" value="UniProtKB-KW"/>
</dbReference>
<dbReference type="Gene3D" id="1.10.10.10">
    <property type="entry name" value="Winged helix-like DNA-binding domain superfamily/Winged helix DNA-binding domain"/>
    <property type="match status" value="1"/>
</dbReference>
<evidence type="ECO:0000256" key="3">
    <source>
        <dbReference type="ARBA" id="ARBA00023015"/>
    </source>
</evidence>
<dbReference type="PANTHER" id="PTHR44688:SF16">
    <property type="entry name" value="DNA-BINDING TRANSCRIPTIONAL ACTIVATOR DEVR_DOSR"/>
    <property type="match status" value="1"/>
</dbReference>
<evidence type="ECO:0000313" key="9">
    <source>
        <dbReference type="EMBL" id="MPW23577.1"/>
    </source>
</evidence>
<evidence type="ECO:0000313" key="10">
    <source>
        <dbReference type="Proteomes" id="UP000484381"/>
    </source>
</evidence>
<dbReference type="Gene3D" id="3.40.50.2300">
    <property type="match status" value="1"/>
</dbReference>
<evidence type="ECO:0000259" key="8">
    <source>
        <dbReference type="PROSITE" id="PS50110"/>
    </source>
</evidence>
<protein>
    <submittedName>
        <fullName evidence="9">Response regulator</fullName>
    </submittedName>
</protein>
<organism evidence="9 10">
    <name type="scientific">Paraburkholderia franconis</name>
    <dbReference type="NCBI Taxonomy" id="2654983"/>
    <lineage>
        <taxon>Bacteria</taxon>
        <taxon>Pseudomonadati</taxon>
        <taxon>Pseudomonadota</taxon>
        <taxon>Betaproteobacteria</taxon>
        <taxon>Burkholderiales</taxon>
        <taxon>Burkholderiaceae</taxon>
        <taxon>Paraburkholderia</taxon>
    </lineage>
</organism>
<evidence type="ECO:0000256" key="1">
    <source>
        <dbReference type="ARBA" id="ARBA00022553"/>
    </source>
</evidence>
<dbReference type="PROSITE" id="PS50043">
    <property type="entry name" value="HTH_LUXR_2"/>
    <property type="match status" value="1"/>
</dbReference>
<dbReference type="CDD" id="cd17537">
    <property type="entry name" value="REC_FixJ"/>
    <property type="match status" value="1"/>
</dbReference>
<evidence type="ECO:0000256" key="4">
    <source>
        <dbReference type="ARBA" id="ARBA00023125"/>
    </source>
</evidence>
<dbReference type="AlphaFoldDB" id="A0A7X1TLA6"/>
<keyword evidence="1 6" id="KW-0597">Phosphoprotein</keyword>
<dbReference type="InterPro" id="IPR011006">
    <property type="entry name" value="CheY-like_superfamily"/>
</dbReference>
<dbReference type="SMART" id="SM00448">
    <property type="entry name" value="REC"/>
    <property type="match status" value="1"/>
</dbReference>
<dbReference type="InterPro" id="IPR001789">
    <property type="entry name" value="Sig_transdc_resp-reg_receiver"/>
</dbReference>
<gene>
    <name evidence="9" type="ORF">GCT13_44385</name>
</gene>
<dbReference type="Pfam" id="PF00072">
    <property type="entry name" value="Response_reg"/>
    <property type="match status" value="1"/>
</dbReference>
<dbReference type="EMBL" id="WHNP01000120">
    <property type="protein sequence ID" value="MPW23577.1"/>
    <property type="molecule type" value="Genomic_DNA"/>
</dbReference>
<dbReference type="PROSITE" id="PS50110">
    <property type="entry name" value="RESPONSE_REGULATORY"/>
    <property type="match status" value="1"/>
</dbReference>
<dbReference type="InterPro" id="IPR000792">
    <property type="entry name" value="Tscrpt_reg_LuxR_C"/>
</dbReference>
<name>A0A7X1TLA6_9BURK</name>
<dbReference type="PRINTS" id="PR00038">
    <property type="entry name" value="HTHLUXR"/>
</dbReference>
<feature type="domain" description="Response regulatory" evidence="8">
    <location>
        <begin position="16"/>
        <end position="136"/>
    </location>
</feature>
<reference evidence="9 10" key="1">
    <citation type="submission" date="2019-10" db="EMBL/GenBank/DDBJ databases">
        <title>Paraburkholderia sp. isolated from nodules of Mimosa pudica from Brazilian Atlantic Forest soils.</title>
        <authorList>
            <person name="Paulitsch F."/>
            <person name="Hungria M."/>
            <person name="Dall'Agnol R."/>
        </authorList>
    </citation>
    <scope>NUCLEOTIDE SEQUENCE [LARGE SCALE GENOMIC DNA]</scope>
    <source>
        <strain evidence="9 10">CNPSo 3157</strain>
    </source>
</reference>
<keyword evidence="2" id="KW-0902">Two-component regulatory system</keyword>
<dbReference type="Proteomes" id="UP000484381">
    <property type="component" value="Unassembled WGS sequence"/>
</dbReference>
<dbReference type="GO" id="GO:0006355">
    <property type="term" value="P:regulation of DNA-templated transcription"/>
    <property type="evidence" value="ECO:0007669"/>
    <property type="project" value="InterPro"/>
</dbReference>
<feature type="modified residue" description="4-aspartylphosphate" evidence="6">
    <location>
        <position position="71"/>
    </location>
</feature>
<keyword evidence="5" id="KW-0804">Transcription</keyword>
<keyword evidence="3" id="KW-0805">Transcription regulation</keyword>
<dbReference type="SUPFAM" id="SSF52172">
    <property type="entry name" value="CheY-like"/>
    <property type="match status" value="1"/>
</dbReference>
<keyword evidence="10" id="KW-1185">Reference proteome</keyword>
<keyword evidence="4" id="KW-0238">DNA-binding</keyword>
<dbReference type="CDD" id="cd06170">
    <property type="entry name" value="LuxR_C_like"/>
    <property type="match status" value="1"/>
</dbReference>